<accession>A0ABY7A0R6</accession>
<evidence type="ECO:0000313" key="2">
    <source>
        <dbReference type="Proteomes" id="UP001163624"/>
    </source>
</evidence>
<keyword evidence="2" id="KW-1185">Reference proteome</keyword>
<name>A0ABY7A0R6_9PSED</name>
<dbReference type="RefSeq" id="WP_254471053.1">
    <property type="nucleotide sequence ID" value="NZ_CP113432.1"/>
</dbReference>
<protein>
    <submittedName>
        <fullName evidence="1">Uncharacterized protein</fullName>
    </submittedName>
</protein>
<dbReference type="Proteomes" id="UP001163624">
    <property type="component" value="Chromosome"/>
</dbReference>
<organism evidence="1 2">
    <name type="scientific">Pseudomonas triclosanedens</name>
    <dbReference type="NCBI Taxonomy" id="2961893"/>
    <lineage>
        <taxon>Bacteria</taxon>
        <taxon>Pseudomonadati</taxon>
        <taxon>Pseudomonadota</taxon>
        <taxon>Gammaproteobacteria</taxon>
        <taxon>Pseudomonadales</taxon>
        <taxon>Pseudomonadaceae</taxon>
        <taxon>Pseudomonas</taxon>
    </lineage>
</organism>
<dbReference type="EMBL" id="CP113432">
    <property type="protein sequence ID" value="WAI50668.1"/>
    <property type="molecule type" value="Genomic_DNA"/>
</dbReference>
<sequence length="80" mass="9011">MCELLGWKLVLRSIELADSRNFHHHAGYIRSRQYYQRPDCNLSSSSNENIVFPQGRHLVLALYGRQALAVAAGSRATKAP</sequence>
<proteinExistence type="predicted"/>
<evidence type="ECO:0000313" key="1">
    <source>
        <dbReference type="EMBL" id="WAI50668.1"/>
    </source>
</evidence>
<reference evidence="1" key="1">
    <citation type="submission" date="2022-11" db="EMBL/GenBank/DDBJ databases">
        <title>Pseudomonas triclosanedens sp. nov., a triclosan degrader isolated from activated sludge.</title>
        <authorList>
            <person name="Yin Y."/>
            <person name="Lu Z."/>
        </authorList>
    </citation>
    <scope>NUCLEOTIDE SEQUENCE</scope>
    <source>
        <strain evidence="1">ZM23</strain>
    </source>
</reference>
<gene>
    <name evidence="1" type="ORF">OU419_05235</name>
</gene>